<sequence length="202" mass="22356">MSPNRMPRLQQQRSIDTREAILTGAARVFARVTYAEARYRDVADESGASEGALYFHFRSKADLAKAVLSEQQERMTAVLVRTEEEAGSGLEILLRLMANLGDLISRDEIVQAGIHLAGQPSSEVNPEASEPYMEWVRIARSFILRGVADGSIRTDADVDLNAELFNTVFVGSQVLAGLEDRWASLPRRVERLVPTLRALLSA</sequence>
<name>A0A0F0KTB8_9MICO</name>
<evidence type="ECO:0000256" key="3">
    <source>
        <dbReference type="ARBA" id="ARBA00023163"/>
    </source>
</evidence>
<dbReference type="SUPFAM" id="SSF48498">
    <property type="entry name" value="Tetracyclin repressor-like, C-terminal domain"/>
    <property type="match status" value="1"/>
</dbReference>
<dbReference type="InterPro" id="IPR050109">
    <property type="entry name" value="HTH-type_TetR-like_transc_reg"/>
</dbReference>
<proteinExistence type="predicted"/>
<keyword evidence="1" id="KW-0805">Transcription regulation</keyword>
<keyword evidence="7" id="KW-1185">Reference proteome</keyword>
<dbReference type="InterPro" id="IPR009057">
    <property type="entry name" value="Homeodomain-like_sf"/>
</dbReference>
<reference evidence="6 7" key="1">
    <citation type="submission" date="2015-02" db="EMBL/GenBank/DDBJ databases">
        <title>Draft genome sequences of ten Microbacterium spp. with emphasis on heavy metal contaminated environments.</title>
        <authorList>
            <person name="Corretto E."/>
        </authorList>
    </citation>
    <scope>NUCLEOTIDE SEQUENCE [LARGE SCALE GENOMIC DNA]</scope>
    <source>
        <strain evidence="6 7">DSM 12966</strain>
    </source>
</reference>
<dbReference type="PANTHER" id="PTHR30055">
    <property type="entry name" value="HTH-TYPE TRANSCRIPTIONAL REGULATOR RUTR"/>
    <property type="match status" value="1"/>
</dbReference>
<dbReference type="PROSITE" id="PS50977">
    <property type="entry name" value="HTH_TETR_2"/>
    <property type="match status" value="1"/>
</dbReference>
<dbReference type="AlphaFoldDB" id="A0A0F0KTB8"/>
<comment type="caution">
    <text evidence="6">The sequence shown here is derived from an EMBL/GenBank/DDBJ whole genome shotgun (WGS) entry which is preliminary data.</text>
</comment>
<keyword evidence="6" id="KW-0675">Receptor</keyword>
<evidence type="ECO:0000256" key="4">
    <source>
        <dbReference type="PROSITE-ProRule" id="PRU00335"/>
    </source>
</evidence>
<keyword evidence="3" id="KW-0804">Transcription</keyword>
<organism evidence="6 7">
    <name type="scientific">Microbacterium foliorum</name>
    <dbReference type="NCBI Taxonomy" id="104336"/>
    <lineage>
        <taxon>Bacteria</taxon>
        <taxon>Bacillati</taxon>
        <taxon>Actinomycetota</taxon>
        <taxon>Actinomycetes</taxon>
        <taxon>Micrococcales</taxon>
        <taxon>Microbacteriaceae</taxon>
        <taxon>Microbacterium</taxon>
    </lineage>
</organism>
<dbReference type="Gene3D" id="1.10.357.10">
    <property type="entry name" value="Tetracycline Repressor, domain 2"/>
    <property type="match status" value="1"/>
</dbReference>
<dbReference type="InterPro" id="IPR054126">
    <property type="entry name" value="CprB_TetR_C"/>
</dbReference>
<evidence type="ECO:0000259" key="5">
    <source>
        <dbReference type="PROSITE" id="PS50977"/>
    </source>
</evidence>
<dbReference type="PANTHER" id="PTHR30055:SF234">
    <property type="entry name" value="HTH-TYPE TRANSCRIPTIONAL REGULATOR BETI"/>
    <property type="match status" value="1"/>
</dbReference>
<dbReference type="GO" id="GO:0003700">
    <property type="term" value="F:DNA-binding transcription factor activity"/>
    <property type="evidence" value="ECO:0007669"/>
    <property type="project" value="TreeGrafter"/>
</dbReference>
<dbReference type="Proteomes" id="UP000033572">
    <property type="component" value="Unassembled WGS sequence"/>
</dbReference>
<evidence type="ECO:0000256" key="1">
    <source>
        <dbReference type="ARBA" id="ARBA00023015"/>
    </source>
</evidence>
<dbReference type="InterPro" id="IPR001647">
    <property type="entry name" value="HTH_TetR"/>
</dbReference>
<dbReference type="Pfam" id="PF21935">
    <property type="entry name" value="TetR_C_45"/>
    <property type="match status" value="1"/>
</dbReference>
<dbReference type="EMBL" id="JYIU01000035">
    <property type="protein sequence ID" value="KJL23709.1"/>
    <property type="molecule type" value="Genomic_DNA"/>
</dbReference>
<feature type="domain" description="HTH tetR-type" evidence="5">
    <location>
        <begin position="15"/>
        <end position="75"/>
    </location>
</feature>
<evidence type="ECO:0000313" key="7">
    <source>
        <dbReference type="Proteomes" id="UP000033572"/>
    </source>
</evidence>
<dbReference type="PRINTS" id="PR00455">
    <property type="entry name" value="HTHTETR"/>
</dbReference>
<dbReference type="GO" id="GO:0000976">
    <property type="term" value="F:transcription cis-regulatory region binding"/>
    <property type="evidence" value="ECO:0007669"/>
    <property type="project" value="TreeGrafter"/>
</dbReference>
<evidence type="ECO:0000256" key="2">
    <source>
        <dbReference type="ARBA" id="ARBA00023125"/>
    </source>
</evidence>
<gene>
    <name evidence="6" type="primary">arpA_2</name>
    <name evidence="6" type="ORF">RN50_01049</name>
</gene>
<protein>
    <submittedName>
        <fullName evidence="6">A-factor receptor protein</fullName>
    </submittedName>
</protein>
<dbReference type="PATRIC" id="fig|104336.4.peg.1074"/>
<keyword evidence="2 4" id="KW-0238">DNA-binding</keyword>
<feature type="DNA-binding region" description="H-T-H motif" evidence="4">
    <location>
        <begin position="38"/>
        <end position="57"/>
    </location>
</feature>
<dbReference type="InterPro" id="IPR036271">
    <property type="entry name" value="Tet_transcr_reg_TetR-rel_C_sf"/>
</dbReference>
<evidence type="ECO:0000313" key="6">
    <source>
        <dbReference type="EMBL" id="KJL23709.1"/>
    </source>
</evidence>
<dbReference type="SUPFAM" id="SSF46689">
    <property type="entry name" value="Homeodomain-like"/>
    <property type="match status" value="1"/>
</dbReference>
<accession>A0A0F0KTB8</accession>
<dbReference type="Pfam" id="PF00440">
    <property type="entry name" value="TetR_N"/>
    <property type="match status" value="1"/>
</dbReference>